<evidence type="ECO:0000313" key="1">
    <source>
        <dbReference type="EMBL" id="SFS13178.1"/>
    </source>
</evidence>
<dbReference type="STRING" id="1123755.SAMN05444714_1503"/>
<reference evidence="1 2" key="1">
    <citation type="submission" date="2016-10" db="EMBL/GenBank/DDBJ databases">
        <authorList>
            <person name="de Groot N.N."/>
        </authorList>
    </citation>
    <scope>NUCLEOTIDE SEQUENCE [LARGE SCALE GENOMIC DNA]</scope>
    <source>
        <strain evidence="1 2">DSM 29433</strain>
    </source>
</reference>
<name>A0A1I6MC69_9RHOB</name>
<organism evidence="1 2">
    <name type="scientific">Yoonia litorea</name>
    <dbReference type="NCBI Taxonomy" id="1123755"/>
    <lineage>
        <taxon>Bacteria</taxon>
        <taxon>Pseudomonadati</taxon>
        <taxon>Pseudomonadota</taxon>
        <taxon>Alphaproteobacteria</taxon>
        <taxon>Rhodobacterales</taxon>
        <taxon>Paracoccaceae</taxon>
        <taxon>Yoonia</taxon>
    </lineage>
</organism>
<protein>
    <submittedName>
        <fullName evidence="1">Uncharacterized protein</fullName>
    </submittedName>
</protein>
<evidence type="ECO:0000313" key="2">
    <source>
        <dbReference type="Proteomes" id="UP000198926"/>
    </source>
</evidence>
<dbReference type="AlphaFoldDB" id="A0A1I6MC69"/>
<dbReference type="EMBL" id="FOZM01000001">
    <property type="protein sequence ID" value="SFS13178.1"/>
    <property type="molecule type" value="Genomic_DNA"/>
</dbReference>
<keyword evidence="2" id="KW-1185">Reference proteome</keyword>
<accession>A0A1I6MC69</accession>
<sequence>MRSKLLRAFADFKYKRALARVALPDTSPMPDLKAVLPADWAELPPQTRRAFTYDFRREMGPAHPLSRLKTSGVVVATAKASDDVLLWDSAQKDIFYLVHLTWSGKPDYRGEIYPLWSEVVFDAIAQRLAD</sequence>
<gene>
    <name evidence="1" type="ORF">SAMN05444714_1503</name>
</gene>
<proteinExistence type="predicted"/>
<dbReference type="RefSeq" id="WP_131802547.1">
    <property type="nucleotide sequence ID" value="NZ_FOZM01000001.1"/>
</dbReference>
<dbReference type="Proteomes" id="UP000198926">
    <property type="component" value="Unassembled WGS sequence"/>
</dbReference>
<dbReference type="OrthoDB" id="6708942at2"/>